<dbReference type="InterPro" id="IPR001063">
    <property type="entry name" value="Ribosomal_uL22"/>
</dbReference>
<keyword evidence="2 4" id="KW-0689">Ribosomal protein</keyword>
<comment type="similarity">
    <text evidence="1 4">Belongs to the universal ribosomal protein uL22 family.</text>
</comment>
<dbReference type="GO" id="GO:0003735">
    <property type="term" value="F:structural constituent of ribosome"/>
    <property type="evidence" value="ECO:0007669"/>
    <property type="project" value="InterPro"/>
</dbReference>
<dbReference type="STRING" id="2880.D8LI12"/>
<dbReference type="PANTHER" id="PTHR13501">
    <property type="entry name" value="CHLOROPLAST 50S RIBOSOMAL PROTEIN L22-RELATED"/>
    <property type="match status" value="1"/>
</dbReference>
<evidence type="ECO:0000256" key="3">
    <source>
        <dbReference type="ARBA" id="ARBA00023274"/>
    </source>
</evidence>
<dbReference type="SUPFAM" id="SSF54843">
    <property type="entry name" value="Ribosomal protein L22"/>
    <property type="match status" value="1"/>
</dbReference>
<dbReference type="EMBL" id="FN648378">
    <property type="protein sequence ID" value="CBN79348.1"/>
    <property type="molecule type" value="Genomic_DNA"/>
</dbReference>
<dbReference type="AlphaFoldDB" id="D8LI12"/>
<dbReference type="Proteomes" id="UP000002630">
    <property type="component" value="Linkage Group LG28"/>
</dbReference>
<accession>D8LI12</accession>
<dbReference type="PANTHER" id="PTHR13501:SF8">
    <property type="entry name" value="LARGE RIBOSOMAL SUBUNIT PROTEIN UL22M"/>
    <property type="match status" value="1"/>
</dbReference>
<evidence type="ECO:0000256" key="1">
    <source>
        <dbReference type="ARBA" id="ARBA00009451"/>
    </source>
</evidence>
<dbReference type="Pfam" id="PF00237">
    <property type="entry name" value="Ribosomal_L22"/>
    <property type="match status" value="1"/>
</dbReference>
<keyword evidence="3 4" id="KW-0687">Ribonucleoprotein</keyword>
<proteinExistence type="inferred from homology"/>
<evidence type="ECO:0000313" key="7">
    <source>
        <dbReference type="Proteomes" id="UP000002630"/>
    </source>
</evidence>
<dbReference type="InterPro" id="IPR036394">
    <property type="entry name" value="Ribosomal_uL22_sf"/>
</dbReference>
<keyword evidence="7" id="KW-1185">Reference proteome</keyword>
<feature type="region of interest" description="Disordered" evidence="5">
    <location>
        <begin position="1"/>
        <end position="23"/>
    </location>
</feature>
<dbReference type="EMBL" id="FN649753">
    <property type="protein sequence ID" value="CBN79348.1"/>
    <property type="molecule type" value="Genomic_DNA"/>
</dbReference>
<evidence type="ECO:0000256" key="5">
    <source>
        <dbReference type="SAM" id="MobiDB-lite"/>
    </source>
</evidence>
<evidence type="ECO:0000313" key="6">
    <source>
        <dbReference type="EMBL" id="CBN79348.1"/>
    </source>
</evidence>
<organism evidence="6 7">
    <name type="scientific">Ectocarpus siliculosus</name>
    <name type="common">Brown alga</name>
    <name type="synonym">Conferva siliculosa</name>
    <dbReference type="NCBI Taxonomy" id="2880"/>
    <lineage>
        <taxon>Eukaryota</taxon>
        <taxon>Sar</taxon>
        <taxon>Stramenopiles</taxon>
        <taxon>Ochrophyta</taxon>
        <taxon>PX clade</taxon>
        <taxon>Phaeophyceae</taxon>
        <taxon>Ectocarpales</taxon>
        <taxon>Ectocarpaceae</taxon>
        <taxon>Ectocarpus</taxon>
    </lineage>
</organism>
<dbReference type="GO" id="GO:0015934">
    <property type="term" value="C:large ribosomal subunit"/>
    <property type="evidence" value="ECO:0007669"/>
    <property type="project" value="InterPro"/>
</dbReference>
<gene>
    <name evidence="6" type="ORF">Esi_0201_0001</name>
</gene>
<name>D8LI12_ECTSI</name>
<dbReference type="GO" id="GO:0006412">
    <property type="term" value="P:translation"/>
    <property type="evidence" value="ECO:0007669"/>
    <property type="project" value="InterPro"/>
</dbReference>
<dbReference type="InterPro" id="IPR047867">
    <property type="entry name" value="Ribosomal_uL22_bac/org-type"/>
</dbReference>
<dbReference type="InParanoid" id="D8LI12"/>
<dbReference type="OrthoDB" id="416470at2759"/>
<sequence>MKKWSAATRGPPPQEAEQEQEGEVQQKQLALGDVWSSGNEGDLREITTGLKEIRVSPWNLNLLAKLVRGLPVVEANAQLLFCKKKHTTTVAKAIQNALNLADMRYGLAAEELEVGEIFVTKGKVVKRLRIMGRGRAGIARRKWSHLNVTLREIDFDKQLKAAPSRNRREKLMARKDEVGVCGTSLFFSVSFW</sequence>
<evidence type="ECO:0000256" key="2">
    <source>
        <dbReference type="ARBA" id="ARBA00022980"/>
    </source>
</evidence>
<protein>
    <recommendedName>
        <fullName evidence="8">50S ribosomal protein L22</fullName>
    </recommendedName>
</protein>
<reference evidence="6 7" key="1">
    <citation type="journal article" date="2010" name="Nature">
        <title>The Ectocarpus genome and the independent evolution of multicellularity in brown algae.</title>
        <authorList>
            <person name="Cock J.M."/>
            <person name="Sterck L."/>
            <person name="Rouze P."/>
            <person name="Scornet D."/>
            <person name="Allen A.E."/>
            <person name="Amoutzias G."/>
            <person name="Anthouard V."/>
            <person name="Artiguenave F."/>
            <person name="Aury J.M."/>
            <person name="Badger J.H."/>
            <person name="Beszteri B."/>
            <person name="Billiau K."/>
            <person name="Bonnet E."/>
            <person name="Bothwell J.H."/>
            <person name="Bowler C."/>
            <person name="Boyen C."/>
            <person name="Brownlee C."/>
            <person name="Carrano C.J."/>
            <person name="Charrier B."/>
            <person name="Cho G.Y."/>
            <person name="Coelho S.M."/>
            <person name="Collen J."/>
            <person name="Corre E."/>
            <person name="Da Silva C."/>
            <person name="Delage L."/>
            <person name="Delaroque N."/>
            <person name="Dittami S.M."/>
            <person name="Doulbeau S."/>
            <person name="Elias M."/>
            <person name="Farnham G."/>
            <person name="Gachon C.M."/>
            <person name="Gschloessl B."/>
            <person name="Heesch S."/>
            <person name="Jabbari K."/>
            <person name="Jubin C."/>
            <person name="Kawai H."/>
            <person name="Kimura K."/>
            <person name="Kloareg B."/>
            <person name="Kupper F.C."/>
            <person name="Lang D."/>
            <person name="Le Bail A."/>
            <person name="Leblanc C."/>
            <person name="Lerouge P."/>
            <person name="Lohr M."/>
            <person name="Lopez P.J."/>
            <person name="Martens C."/>
            <person name="Maumus F."/>
            <person name="Michel G."/>
            <person name="Miranda-Saavedra D."/>
            <person name="Morales J."/>
            <person name="Moreau H."/>
            <person name="Motomura T."/>
            <person name="Nagasato C."/>
            <person name="Napoli C.A."/>
            <person name="Nelson D.R."/>
            <person name="Nyvall-Collen P."/>
            <person name="Peters A.F."/>
            <person name="Pommier C."/>
            <person name="Potin P."/>
            <person name="Poulain J."/>
            <person name="Quesneville H."/>
            <person name="Read B."/>
            <person name="Rensing S.A."/>
            <person name="Ritter A."/>
            <person name="Rousvoal S."/>
            <person name="Samanta M."/>
            <person name="Samson G."/>
            <person name="Schroeder D.C."/>
            <person name="Segurens B."/>
            <person name="Strittmatter M."/>
            <person name="Tonon T."/>
            <person name="Tregear J.W."/>
            <person name="Valentin K."/>
            <person name="von Dassow P."/>
            <person name="Yamagishi T."/>
            <person name="Van de Peer Y."/>
            <person name="Wincker P."/>
        </authorList>
    </citation>
    <scope>NUCLEOTIDE SEQUENCE [LARGE SCALE GENOMIC DNA]</scope>
    <source>
        <strain evidence="7">Ec32 / CCAP1310/4</strain>
    </source>
</reference>
<evidence type="ECO:0008006" key="8">
    <source>
        <dbReference type="Google" id="ProtNLM"/>
    </source>
</evidence>
<dbReference type="eggNOG" id="KOG1711">
    <property type="taxonomic scope" value="Eukaryota"/>
</dbReference>
<dbReference type="Gene3D" id="3.90.470.10">
    <property type="entry name" value="Ribosomal protein L22/L17"/>
    <property type="match status" value="1"/>
</dbReference>
<evidence type="ECO:0000256" key="4">
    <source>
        <dbReference type="RuleBase" id="RU004005"/>
    </source>
</evidence>